<feature type="transmembrane region" description="Helical" evidence="7">
    <location>
        <begin position="71"/>
        <end position="91"/>
    </location>
</feature>
<feature type="transmembrane region" description="Helical" evidence="7">
    <location>
        <begin position="103"/>
        <end position="121"/>
    </location>
</feature>
<proteinExistence type="inferred from homology"/>
<dbReference type="Pfam" id="PF13727">
    <property type="entry name" value="CoA_binding_3"/>
    <property type="match status" value="1"/>
</dbReference>
<sequence length="461" mass="51173">MTQRRWADVAQPALDAASVMASLAIVRWLARGNVDEMSVAMGLIAVVLFLLFSQLTGMHRRPDVGTPDRELTTLAATWSMTVLALALLAFATRYGEHFARSVMLAWVVLAPALIGLGRMCLRIVQGGMMRRGIGVRRVAIAGQNELGRQTAANIEQDPSLGLQVVGYYDDRSIIRETSAASAGMEMAGNLTDLVDLARNGQVDTILITLPMRAEDRIKFLLDQLSDSTVSVYIVPDFFVFELLNSQWTSMGGLPAVSVFENPLFGVDGMVKRVADVTLAMIGLIAAAIPMLIIAMAVKMSSPGPVFFRQRRYGLDGREILVWKFRSMRTCDNGPVVKQATKDDPRITRVGGILRRTSLDELPQLFNVIEGSMSLVGPRPHASAHNEQYRSLIRGYMLRHKVKPGITGLAQVNGCRGETETLDKMQNRVEWDHRYIRGWSIWLDLKILVRTVFVVLKRDQAY</sequence>
<evidence type="ECO:0000259" key="8">
    <source>
        <dbReference type="Pfam" id="PF02397"/>
    </source>
</evidence>
<dbReference type="GO" id="GO:0089702">
    <property type="term" value="F:undecaprenyl-phosphate glucose phosphotransferase activity"/>
    <property type="evidence" value="ECO:0007669"/>
    <property type="project" value="UniProtKB-EC"/>
</dbReference>
<keyword evidence="6 7" id="KW-0472">Membrane</keyword>
<evidence type="ECO:0000256" key="3">
    <source>
        <dbReference type="ARBA" id="ARBA00022679"/>
    </source>
</evidence>
<evidence type="ECO:0000313" key="9">
    <source>
        <dbReference type="EMBL" id="TWT52865.1"/>
    </source>
</evidence>
<dbReference type="AlphaFoldDB" id="A0A5C5WRN7"/>
<evidence type="ECO:0000256" key="6">
    <source>
        <dbReference type="ARBA" id="ARBA00023136"/>
    </source>
</evidence>
<feature type="transmembrane region" description="Helical" evidence="7">
    <location>
        <begin position="36"/>
        <end position="59"/>
    </location>
</feature>
<evidence type="ECO:0000256" key="5">
    <source>
        <dbReference type="ARBA" id="ARBA00022989"/>
    </source>
</evidence>
<name>A0A5C5WRN7_9BACT</name>
<dbReference type="EC" id="2.7.8.31" evidence="9"/>
<reference evidence="9 10" key="1">
    <citation type="submission" date="2019-02" db="EMBL/GenBank/DDBJ databases">
        <title>Deep-cultivation of Planctomycetes and their phenomic and genomic characterization uncovers novel biology.</title>
        <authorList>
            <person name="Wiegand S."/>
            <person name="Jogler M."/>
            <person name="Boedeker C."/>
            <person name="Pinto D."/>
            <person name="Vollmers J."/>
            <person name="Rivas-Marin E."/>
            <person name="Kohn T."/>
            <person name="Peeters S.H."/>
            <person name="Heuer A."/>
            <person name="Rast P."/>
            <person name="Oberbeckmann S."/>
            <person name="Bunk B."/>
            <person name="Jeske O."/>
            <person name="Meyerdierks A."/>
            <person name="Storesund J.E."/>
            <person name="Kallscheuer N."/>
            <person name="Luecker S."/>
            <person name="Lage O.M."/>
            <person name="Pohl T."/>
            <person name="Merkel B.J."/>
            <person name="Hornburger P."/>
            <person name="Mueller R.-W."/>
            <person name="Bruemmer F."/>
            <person name="Labrenz M."/>
            <person name="Spormann A.M."/>
            <person name="Op Den Camp H."/>
            <person name="Overmann J."/>
            <person name="Amann R."/>
            <person name="Jetten M.S.M."/>
            <person name="Mascher T."/>
            <person name="Medema M.H."/>
            <person name="Devos D.P."/>
            <person name="Kaster A.-K."/>
            <person name="Ovreas L."/>
            <person name="Rohde M."/>
            <person name="Galperin M.Y."/>
            <person name="Jogler C."/>
        </authorList>
    </citation>
    <scope>NUCLEOTIDE SEQUENCE [LARGE SCALE GENOMIC DNA]</scope>
    <source>
        <strain evidence="9 10">Pla22</strain>
    </source>
</reference>
<dbReference type="InterPro" id="IPR017475">
    <property type="entry name" value="EPS_sugar_tfrase"/>
</dbReference>
<keyword evidence="3 9" id="KW-0808">Transferase</keyword>
<evidence type="ECO:0000256" key="4">
    <source>
        <dbReference type="ARBA" id="ARBA00022692"/>
    </source>
</evidence>
<feature type="transmembrane region" description="Helical" evidence="7">
    <location>
        <begin position="12"/>
        <end position="30"/>
    </location>
</feature>
<dbReference type="NCBIfam" id="TIGR03025">
    <property type="entry name" value="EPS_sugtrans"/>
    <property type="match status" value="1"/>
</dbReference>
<feature type="transmembrane region" description="Helical" evidence="7">
    <location>
        <begin position="276"/>
        <end position="297"/>
    </location>
</feature>
<dbReference type="InterPro" id="IPR036291">
    <property type="entry name" value="NAD(P)-bd_dom_sf"/>
</dbReference>
<dbReference type="GO" id="GO:0016020">
    <property type="term" value="C:membrane"/>
    <property type="evidence" value="ECO:0007669"/>
    <property type="project" value="UniProtKB-SubCell"/>
</dbReference>
<dbReference type="Proteomes" id="UP000316598">
    <property type="component" value="Unassembled WGS sequence"/>
</dbReference>
<keyword evidence="4 7" id="KW-0812">Transmembrane</keyword>
<evidence type="ECO:0000256" key="1">
    <source>
        <dbReference type="ARBA" id="ARBA00004141"/>
    </source>
</evidence>
<dbReference type="InterPro" id="IPR003362">
    <property type="entry name" value="Bact_transf"/>
</dbReference>
<comment type="similarity">
    <text evidence="2">Belongs to the bacterial sugar transferase family.</text>
</comment>
<feature type="domain" description="Bacterial sugar transferase" evidence="8">
    <location>
        <begin position="271"/>
        <end position="456"/>
    </location>
</feature>
<evidence type="ECO:0000313" key="10">
    <source>
        <dbReference type="Proteomes" id="UP000316598"/>
    </source>
</evidence>
<comment type="caution">
    <text evidence="9">The sequence shown here is derived from an EMBL/GenBank/DDBJ whole genome shotgun (WGS) entry which is preliminary data.</text>
</comment>
<dbReference type="OrthoDB" id="9766874at2"/>
<keyword evidence="5 7" id="KW-1133">Transmembrane helix</keyword>
<dbReference type="NCBIfam" id="TIGR03023">
    <property type="entry name" value="WcaJ_sugtrans"/>
    <property type="match status" value="1"/>
</dbReference>
<dbReference type="RefSeq" id="WP_146515183.1">
    <property type="nucleotide sequence ID" value="NZ_SJPI01000001.1"/>
</dbReference>
<dbReference type="Pfam" id="PF02397">
    <property type="entry name" value="Bac_transf"/>
    <property type="match status" value="1"/>
</dbReference>
<dbReference type="PANTHER" id="PTHR30576:SF0">
    <property type="entry name" value="UNDECAPRENYL-PHOSPHATE N-ACETYLGALACTOSAMINYL 1-PHOSPHATE TRANSFERASE-RELATED"/>
    <property type="match status" value="1"/>
</dbReference>
<evidence type="ECO:0000256" key="7">
    <source>
        <dbReference type="SAM" id="Phobius"/>
    </source>
</evidence>
<dbReference type="Gene3D" id="3.40.50.720">
    <property type="entry name" value="NAD(P)-binding Rossmann-like Domain"/>
    <property type="match status" value="1"/>
</dbReference>
<keyword evidence="10" id="KW-1185">Reference proteome</keyword>
<dbReference type="PANTHER" id="PTHR30576">
    <property type="entry name" value="COLANIC BIOSYNTHESIS UDP-GLUCOSE LIPID CARRIER TRANSFERASE"/>
    <property type="match status" value="1"/>
</dbReference>
<comment type="subcellular location">
    <subcellularLocation>
        <location evidence="1">Membrane</location>
        <topology evidence="1">Multi-pass membrane protein</topology>
    </subcellularLocation>
</comment>
<evidence type="ECO:0000256" key="2">
    <source>
        <dbReference type="ARBA" id="ARBA00006464"/>
    </source>
</evidence>
<dbReference type="InterPro" id="IPR017473">
    <property type="entry name" value="Undecaprenyl-P_gluc_Ptfrase"/>
</dbReference>
<organism evidence="9 10">
    <name type="scientific">Rubripirellula amarantea</name>
    <dbReference type="NCBI Taxonomy" id="2527999"/>
    <lineage>
        <taxon>Bacteria</taxon>
        <taxon>Pseudomonadati</taxon>
        <taxon>Planctomycetota</taxon>
        <taxon>Planctomycetia</taxon>
        <taxon>Pirellulales</taxon>
        <taxon>Pirellulaceae</taxon>
        <taxon>Rubripirellula</taxon>
    </lineage>
</organism>
<dbReference type="SUPFAM" id="SSF51735">
    <property type="entry name" value="NAD(P)-binding Rossmann-fold domains"/>
    <property type="match status" value="1"/>
</dbReference>
<accession>A0A5C5WRN7</accession>
<gene>
    <name evidence="9" type="primary">wcaJ_1</name>
    <name evidence="9" type="ORF">Pla22_04930</name>
</gene>
<protein>
    <submittedName>
        <fullName evidence="9">UDP-glucose:undecaprenyl-phosphate glucose-1-phosphate transferase</fullName>
        <ecNumber evidence="9">2.7.8.31</ecNumber>
    </submittedName>
</protein>
<dbReference type="EMBL" id="SJPI01000001">
    <property type="protein sequence ID" value="TWT52865.1"/>
    <property type="molecule type" value="Genomic_DNA"/>
</dbReference>